<dbReference type="Proteomes" id="UP000318571">
    <property type="component" value="Chromosome 1"/>
</dbReference>
<name>A0A553NTY5_TIGCA</name>
<keyword evidence="3" id="KW-1185">Reference proteome</keyword>
<organism evidence="2 3">
    <name type="scientific">Tigriopus californicus</name>
    <name type="common">Marine copepod</name>
    <dbReference type="NCBI Taxonomy" id="6832"/>
    <lineage>
        <taxon>Eukaryota</taxon>
        <taxon>Metazoa</taxon>
        <taxon>Ecdysozoa</taxon>
        <taxon>Arthropoda</taxon>
        <taxon>Crustacea</taxon>
        <taxon>Multicrustacea</taxon>
        <taxon>Hexanauplia</taxon>
        <taxon>Copepoda</taxon>
        <taxon>Harpacticoida</taxon>
        <taxon>Harpacticidae</taxon>
        <taxon>Tigriopus</taxon>
    </lineage>
</organism>
<evidence type="ECO:0000313" key="3">
    <source>
        <dbReference type="Proteomes" id="UP000318571"/>
    </source>
</evidence>
<feature type="transmembrane region" description="Helical" evidence="1">
    <location>
        <begin position="130"/>
        <end position="151"/>
    </location>
</feature>
<feature type="transmembrane region" description="Helical" evidence="1">
    <location>
        <begin position="62"/>
        <end position="83"/>
    </location>
</feature>
<feature type="transmembrane region" description="Helical" evidence="1">
    <location>
        <begin position="95"/>
        <end position="118"/>
    </location>
</feature>
<accession>A0A553NTY5</accession>
<feature type="transmembrane region" description="Helical" evidence="1">
    <location>
        <begin position="20"/>
        <end position="42"/>
    </location>
</feature>
<keyword evidence="1" id="KW-1133">Transmembrane helix</keyword>
<gene>
    <name evidence="2" type="ORF">TCAL_15076</name>
</gene>
<evidence type="ECO:0000256" key="1">
    <source>
        <dbReference type="SAM" id="Phobius"/>
    </source>
</evidence>
<evidence type="ECO:0000313" key="2">
    <source>
        <dbReference type="EMBL" id="TRY68876.1"/>
    </source>
</evidence>
<keyword evidence="1" id="KW-0472">Membrane</keyword>
<dbReference type="OMA" id="KSDIEAN"/>
<reference evidence="2 3" key="1">
    <citation type="journal article" date="2018" name="Nat. Ecol. Evol.">
        <title>Genomic signatures of mitonuclear coevolution across populations of Tigriopus californicus.</title>
        <authorList>
            <person name="Barreto F.S."/>
            <person name="Watson E.T."/>
            <person name="Lima T.G."/>
            <person name="Willett C.S."/>
            <person name="Edmands S."/>
            <person name="Li W."/>
            <person name="Burton R.S."/>
        </authorList>
    </citation>
    <scope>NUCLEOTIDE SEQUENCE [LARGE SCALE GENOMIC DNA]</scope>
    <source>
        <strain evidence="2 3">San Diego</strain>
    </source>
</reference>
<dbReference type="EMBL" id="VCGU01000010">
    <property type="protein sequence ID" value="TRY68876.1"/>
    <property type="molecule type" value="Genomic_DNA"/>
</dbReference>
<feature type="transmembrane region" description="Helical" evidence="1">
    <location>
        <begin position="158"/>
        <end position="182"/>
    </location>
</feature>
<dbReference type="OrthoDB" id="10583650at2759"/>
<dbReference type="AlphaFoldDB" id="A0A553NTY5"/>
<comment type="caution">
    <text evidence="2">The sequence shown here is derived from an EMBL/GenBank/DDBJ whole genome shotgun (WGS) entry which is preliminary data.</text>
</comment>
<keyword evidence="1" id="KW-0812">Transmembrane</keyword>
<proteinExistence type="predicted"/>
<protein>
    <submittedName>
        <fullName evidence="2">Uncharacterized protein</fullName>
    </submittedName>
</protein>
<sequence>MLKKCCFCFNLYHGCLLLGLFRLAHWVIILTATIYITVQIYAPDSGLLHYRAKSDIEANAHILFLIFIVSILGVILESVLVHGIHKRKYKYFKIWYAYTFLTFMLSIVLAFNFVLGILEIPSRPETGKNFIQDALCVLIHVVFFFIPEYLLGPRLTPVFIAIMILVHLFLPVLHGYSIYAVYSYLHSYILDDPRIARSINLEASAQAAGVKRCGNMCQKCKLATLEKNGGVGHHDLQTPLVKPIETTC</sequence>